<name>A0AC61QML7_9BACT</name>
<keyword evidence="1" id="KW-0067">ATP-binding</keyword>
<gene>
    <name evidence="1" type="ORF">E5358_12800</name>
</gene>
<evidence type="ECO:0000313" key="2">
    <source>
        <dbReference type="Proteomes" id="UP000308886"/>
    </source>
</evidence>
<protein>
    <submittedName>
        <fullName evidence="1">ATP-binding protein</fullName>
    </submittedName>
</protein>
<comment type="caution">
    <text evidence="1">The sequence shown here is derived from an EMBL/GenBank/DDBJ whole genome shotgun (WGS) entry which is preliminary data.</text>
</comment>
<accession>A0AC61QML7</accession>
<keyword evidence="2" id="KW-1185">Reference proteome</keyword>
<dbReference type="Proteomes" id="UP000308886">
    <property type="component" value="Unassembled WGS sequence"/>
</dbReference>
<sequence length="364" mass="41651">MLTKFATKNYRGFSDRIEWDLSHPSSYSFNNNAIKDGIVKNGIIYGPNGAGKSNLALALFDLILHLTQKNKNPHQTDTVINVYHPQELVEFEYTFKFGASIIEYTYAKSPAGIEQERITIDGKMVFNLEDNRLSLEGDEFPMTAENKHQLANSSNKVSVLGYLWSVYPLDSEHPLTKLKEFVNGMLLFWNHEERGFAGLDERVSFIEEFIIANGLVSDFSKFLESVSGQEFKFKNPNKGDTQLICDMGNGVPFNKIRSTGTSSLTLLYFWTQKMSKASFVMIDEFDAFYHFALSFNICKKLFAYSNQIFVTSHNTYLMSNDLLRPDCNFIIGNCRIKPLNACTEKELRWGNNIEKMYRGDAFEI</sequence>
<reference evidence="1" key="1">
    <citation type="submission" date="2019-04" db="EMBL/GenBank/DDBJ databases">
        <title>Microbes associate with the intestines of laboratory mice.</title>
        <authorList>
            <person name="Navarre W."/>
            <person name="Wong E."/>
            <person name="Huang K."/>
            <person name="Tropini C."/>
            <person name="Ng K."/>
            <person name="Yu B."/>
        </authorList>
    </citation>
    <scope>NUCLEOTIDE SEQUENCE</scope>
    <source>
        <strain evidence="1">NM73_A23</strain>
    </source>
</reference>
<proteinExistence type="predicted"/>
<dbReference type="EMBL" id="SRZC01000025">
    <property type="protein sequence ID" value="TGX80529.1"/>
    <property type="molecule type" value="Genomic_DNA"/>
</dbReference>
<keyword evidence="1" id="KW-0547">Nucleotide-binding</keyword>
<organism evidence="1 2">
    <name type="scientific">Palleniella muris</name>
    <dbReference type="NCBI Taxonomy" id="3038145"/>
    <lineage>
        <taxon>Bacteria</taxon>
        <taxon>Pseudomonadati</taxon>
        <taxon>Bacteroidota</taxon>
        <taxon>Bacteroidia</taxon>
        <taxon>Bacteroidales</taxon>
        <taxon>Prevotellaceae</taxon>
        <taxon>Palleniella</taxon>
    </lineage>
</organism>
<evidence type="ECO:0000313" key="1">
    <source>
        <dbReference type="EMBL" id="TGX80529.1"/>
    </source>
</evidence>